<feature type="domain" description="Carbohydrate kinase PfkB" evidence="4">
    <location>
        <begin position="7"/>
        <end position="257"/>
    </location>
</feature>
<dbReference type="PANTHER" id="PTHR43085">
    <property type="entry name" value="HEXOKINASE FAMILY MEMBER"/>
    <property type="match status" value="1"/>
</dbReference>
<dbReference type="AlphaFoldDB" id="A0A513TZM1"/>
<name>A0A513TZM1_STRGR</name>
<dbReference type="InterPro" id="IPR011611">
    <property type="entry name" value="PfkB_dom"/>
</dbReference>
<comment type="similarity">
    <text evidence="1">Belongs to the carbohydrate kinase PfkB family.</text>
</comment>
<dbReference type="InterPro" id="IPR029056">
    <property type="entry name" value="Ribokinase-like"/>
</dbReference>
<dbReference type="GO" id="GO:0016301">
    <property type="term" value="F:kinase activity"/>
    <property type="evidence" value="ECO:0007669"/>
    <property type="project" value="UniProtKB-KW"/>
</dbReference>
<dbReference type="Pfam" id="PF00294">
    <property type="entry name" value="PfkB"/>
    <property type="match status" value="1"/>
</dbReference>
<keyword evidence="2" id="KW-0808">Transferase</keyword>
<reference evidence="5" key="1">
    <citation type="submission" date="2018-11" db="EMBL/GenBank/DDBJ databases">
        <authorList>
            <person name="Mo J."/>
        </authorList>
    </citation>
    <scope>NUCLEOTIDE SEQUENCE</scope>
    <source>
        <strain evidence="5">NTK97</strain>
    </source>
</reference>
<dbReference type="InterPro" id="IPR002173">
    <property type="entry name" value="Carboh/pur_kinase_PfkB_CS"/>
</dbReference>
<accession>A0A513TZM1</accession>
<keyword evidence="3 5" id="KW-0418">Kinase</keyword>
<dbReference type="InterPro" id="IPR050306">
    <property type="entry name" value="PfkB_Carbo_kinase"/>
</dbReference>
<dbReference type="PANTHER" id="PTHR43085:SF46">
    <property type="entry name" value="ADENOSINE KINASE"/>
    <property type="match status" value="1"/>
</dbReference>
<evidence type="ECO:0000313" key="5">
    <source>
        <dbReference type="EMBL" id="QDG00818.1"/>
    </source>
</evidence>
<evidence type="ECO:0000259" key="4">
    <source>
        <dbReference type="Pfam" id="PF00294"/>
    </source>
</evidence>
<evidence type="ECO:0000256" key="2">
    <source>
        <dbReference type="ARBA" id="ARBA00022679"/>
    </source>
</evidence>
<proteinExistence type="inferred from homology"/>
<dbReference type="EMBL" id="MK240316">
    <property type="protein sequence ID" value="QDG00818.1"/>
    <property type="molecule type" value="Genomic_DNA"/>
</dbReference>
<dbReference type="Gene3D" id="3.40.1190.20">
    <property type="match status" value="1"/>
</dbReference>
<dbReference type="PROSITE" id="PS00583">
    <property type="entry name" value="PFKB_KINASES_1"/>
    <property type="match status" value="1"/>
</dbReference>
<dbReference type="SUPFAM" id="SSF53613">
    <property type="entry name" value="Ribokinase-like"/>
    <property type="match status" value="1"/>
</dbReference>
<protein>
    <submittedName>
        <fullName evidence="5">Putative adenosine kinase</fullName>
    </submittedName>
</protein>
<sequence>MDGMDVRRGGVAANIAYGLGVLGQGPVLVGGAGADFGDYRLRLKEHGVDTEAVLVSATRQTARFLCLTDQDMNQIAAFYPGAMSEAADIRLRAVAESVGGLDLVLVSPNDPGAMVTHTEECRELGIPFAADPSQQLASLSGQQTRGLVEGAAWLFTNEYEAALVRERTGWSEQQVLERVGAWVITLGAQGVRVARRGAEPEVVPAVPCAAPVDPTGVGDAFRAGFLAGLAQQLSTGAAARLGCALATTALGFTGPQEYAITSERLSQALASAYGGAAVVEAAPVLERMR</sequence>
<dbReference type="CDD" id="cd01942">
    <property type="entry name" value="ribokinase_group_A"/>
    <property type="match status" value="1"/>
</dbReference>
<organism evidence="5">
    <name type="scientific">Streptomyces griseus</name>
    <dbReference type="NCBI Taxonomy" id="1911"/>
    <lineage>
        <taxon>Bacteria</taxon>
        <taxon>Bacillati</taxon>
        <taxon>Actinomycetota</taxon>
        <taxon>Actinomycetes</taxon>
        <taxon>Kitasatosporales</taxon>
        <taxon>Streptomycetaceae</taxon>
        <taxon>Streptomyces</taxon>
    </lineage>
</organism>
<evidence type="ECO:0000256" key="3">
    <source>
        <dbReference type="ARBA" id="ARBA00022777"/>
    </source>
</evidence>
<evidence type="ECO:0000256" key="1">
    <source>
        <dbReference type="ARBA" id="ARBA00010688"/>
    </source>
</evidence>